<feature type="transmembrane region" description="Helical" evidence="1">
    <location>
        <begin position="212"/>
        <end position="234"/>
    </location>
</feature>
<reference evidence="4" key="2">
    <citation type="submission" date="2015-01" db="EMBL/GenBank/DDBJ databases">
        <title>Evolutionary Origins and Diversification of the Mycorrhizal Mutualists.</title>
        <authorList>
            <consortium name="DOE Joint Genome Institute"/>
            <consortium name="Mycorrhizal Genomics Consortium"/>
            <person name="Kohler A."/>
            <person name="Kuo A."/>
            <person name="Nagy L.G."/>
            <person name="Floudas D."/>
            <person name="Copeland A."/>
            <person name="Barry K.W."/>
            <person name="Cichocki N."/>
            <person name="Veneault-Fourrey C."/>
            <person name="LaButti K."/>
            <person name="Lindquist E.A."/>
            <person name="Lipzen A."/>
            <person name="Lundell T."/>
            <person name="Morin E."/>
            <person name="Murat C."/>
            <person name="Riley R."/>
            <person name="Ohm R."/>
            <person name="Sun H."/>
            <person name="Tunlid A."/>
            <person name="Henrissat B."/>
            <person name="Grigoriev I.V."/>
            <person name="Hibbett D.S."/>
            <person name="Martin F."/>
        </authorList>
    </citation>
    <scope>NUCLEOTIDE SEQUENCE [LARGE SCALE GENOMIC DNA]</scope>
    <source>
        <strain evidence="4">LaAM-08-1</strain>
    </source>
</reference>
<dbReference type="Proteomes" id="UP000054477">
    <property type="component" value="Unassembled WGS sequence"/>
</dbReference>
<dbReference type="HOGENOM" id="CLU_020178_2_1_1"/>
<name>A0A0C9XS28_9AGAR</name>
<keyword evidence="1" id="KW-1133">Transmembrane helix</keyword>
<organism evidence="3 4">
    <name type="scientific">Laccaria amethystina LaAM-08-1</name>
    <dbReference type="NCBI Taxonomy" id="1095629"/>
    <lineage>
        <taxon>Eukaryota</taxon>
        <taxon>Fungi</taxon>
        <taxon>Dikarya</taxon>
        <taxon>Basidiomycota</taxon>
        <taxon>Agaricomycotina</taxon>
        <taxon>Agaricomycetes</taxon>
        <taxon>Agaricomycetidae</taxon>
        <taxon>Agaricales</taxon>
        <taxon>Agaricineae</taxon>
        <taxon>Hydnangiaceae</taxon>
        <taxon>Laccaria</taxon>
    </lineage>
</organism>
<feature type="transmembrane region" description="Helical" evidence="1">
    <location>
        <begin position="287"/>
        <end position="308"/>
    </location>
</feature>
<dbReference type="OrthoDB" id="2140105at2759"/>
<dbReference type="PANTHER" id="PTHR34814:SF1">
    <property type="entry name" value="NITROSOGUANIDINE RESISTANCE PROTEIN SNG1"/>
    <property type="match status" value="1"/>
</dbReference>
<dbReference type="PANTHER" id="PTHR34814">
    <property type="entry name" value="NITROSOGUANIDINE RESISTANCE PROTEIN SNG1"/>
    <property type="match status" value="1"/>
</dbReference>
<protein>
    <recommendedName>
        <fullName evidence="2">DUF3533 domain-containing protein</fullName>
    </recommendedName>
</protein>
<gene>
    <name evidence="3" type="ORF">K443DRAFT_122793</name>
</gene>
<sequence>MACEDTTEDAPEHDLSEQRSAYCKIFFGGTFLIIILIFTVFSIFWGSLWKIPVYNLQGWVVDFDGGMVGQSVVRSFGSNIGASKITWNIVPAQVVGSLDELTTLIDLTSQPVNPGASAKLSAALAVPNSSYDGSEAITAYATEARNENAFRGIIRPSVEASLSAITTSFAMQITQNVANSSVVPALLSTSPQTITSPISYTINNLLPFDVPVATAATFVGLIYQLLLSFFVVMITLTAREKSGLNDSLSFRNLILLRFASSFGAYFFLSLIYSLLNVAFHLPMTRKFGQAGFILFWMLSYVGMLSVYASSVILSSPANSSLSGLALESFVTLLTVKFIPFFMLMWIITNISVCIFPIEVLPRVFRYGYASPFYNVSRGMRTIVFGTKNELGLHFGILIVWIAISCITLPLIQCFVKREGSAKIARPDQDMKV</sequence>
<feature type="transmembrane region" description="Helical" evidence="1">
    <location>
        <begin position="254"/>
        <end position="275"/>
    </location>
</feature>
<feature type="domain" description="DUF3533" evidence="2">
    <location>
        <begin position="31"/>
        <end position="405"/>
    </location>
</feature>
<dbReference type="STRING" id="1095629.A0A0C9XS28"/>
<feature type="transmembrane region" description="Helical" evidence="1">
    <location>
        <begin position="25"/>
        <end position="45"/>
    </location>
</feature>
<dbReference type="EMBL" id="KN838624">
    <property type="protein sequence ID" value="KIK00497.1"/>
    <property type="molecule type" value="Genomic_DNA"/>
</dbReference>
<feature type="transmembrane region" description="Helical" evidence="1">
    <location>
        <begin position="394"/>
        <end position="415"/>
    </location>
</feature>
<dbReference type="AlphaFoldDB" id="A0A0C9XS28"/>
<keyword evidence="1" id="KW-0472">Membrane</keyword>
<feature type="transmembrane region" description="Helical" evidence="1">
    <location>
        <begin position="329"/>
        <end position="357"/>
    </location>
</feature>
<keyword evidence="1" id="KW-0812">Transmembrane</keyword>
<evidence type="ECO:0000313" key="4">
    <source>
        <dbReference type="Proteomes" id="UP000054477"/>
    </source>
</evidence>
<dbReference type="Pfam" id="PF12051">
    <property type="entry name" value="DUF3533"/>
    <property type="match status" value="1"/>
</dbReference>
<accession>A0A0C9XS28</accession>
<dbReference type="GO" id="GO:0016020">
    <property type="term" value="C:membrane"/>
    <property type="evidence" value="ECO:0007669"/>
    <property type="project" value="TreeGrafter"/>
</dbReference>
<evidence type="ECO:0000256" key="1">
    <source>
        <dbReference type="SAM" id="Phobius"/>
    </source>
</evidence>
<proteinExistence type="predicted"/>
<dbReference type="InterPro" id="IPR022703">
    <property type="entry name" value="DUF3533"/>
</dbReference>
<evidence type="ECO:0000259" key="2">
    <source>
        <dbReference type="Pfam" id="PF12051"/>
    </source>
</evidence>
<keyword evidence="4" id="KW-1185">Reference proteome</keyword>
<evidence type="ECO:0000313" key="3">
    <source>
        <dbReference type="EMBL" id="KIK00497.1"/>
    </source>
</evidence>
<dbReference type="InterPro" id="IPR053001">
    <property type="entry name" value="MNNG_permease-like"/>
</dbReference>
<reference evidence="3 4" key="1">
    <citation type="submission" date="2014-04" db="EMBL/GenBank/DDBJ databases">
        <authorList>
            <consortium name="DOE Joint Genome Institute"/>
            <person name="Kuo A."/>
            <person name="Kohler A."/>
            <person name="Nagy L.G."/>
            <person name="Floudas D."/>
            <person name="Copeland A."/>
            <person name="Barry K.W."/>
            <person name="Cichocki N."/>
            <person name="Veneault-Fourrey C."/>
            <person name="LaButti K."/>
            <person name="Lindquist E.A."/>
            <person name="Lipzen A."/>
            <person name="Lundell T."/>
            <person name="Morin E."/>
            <person name="Murat C."/>
            <person name="Sun H."/>
            <person name="Tunlid A."/>
            <person name="Henrissat B."/>
            <person name="Grigoriev I.V."/>
            <person name="Hibbett D.S."/>
            <person name="Martin F."/>
            <person name="Nordberg H.P."/>
            <person name="Cantor M.N."/>
            <person name="Hua S.X."/>
        </authorList>
    </citation>
    <scope>NUCLEOTIDE SEQUENCE [LARGE SCALE GENOMIC DNA]</scope>
    <source>
        <strain evidence="3 4">LaAM-08-1</strain>
    </source>
</reference>